<dbReference type="InterPro" id="IPR036895">
    <property type="entry name" value="Uracil-DNA_glycosylase-like_sf"/>
</dbReference>
<accession>R9GR25</accession>
<protein>
    <recommendedName>
        <fullName evidence="3">G:T/U mismatch-specific uracil/thymine DNA-glycosylase</fullName>
    </recommendedName>
</protein>
<dbReference type="Proteomes" id="UP000014174">
    <property type="component" value="Unassembled WGS sequence"/>
</dbReference>
<reference evidence="1 2" key="1">
    <citation type="journal article" date="2013" name="Genome Announc.">
        <title>Draft Genome Sequence of Arcticibacter svalbardensis Strain MN12-7T, a Member of the Family Sphingobacteriaceae Isolated from an Arctic Soil Sample.</title>
        <authorList>
            <person name="Shivaji S."/>
            <person name="Ara S."/>
            <person name="Prasad S."/>
            <person name="Manasa B.P."/>
            <person name="Begum Z."/>
            <person name="Singh A."/>
            <person name="Kumar Pinnaka A."/>
        </authorList>
    </citation>
    <scope>NUCLEOTIDE SEQUENCE [LARGE SCALE GENOMIC DNA]</scope>
    <source>
        <strain evidence="1 2">MN12-7</strain>
    </source>
</reference>
<proteinExistence type="predicted"/>
<name>R9GR25_9SPHI</name>
<sequence>MPIIFNKFKEHKTSPLAEILILGTFNPDTIDGPDFYYGRSRNFLWHLLPECWGVEDLKEAELKYKKAFMQQYKVDFADVIDALEIPEGEEENVDDAFIDSHVQQWNNIIGIIDTMPQLKAVYFTRKTFNGIPNMRAQMKLVSTHCLQKGIRFCKLDTPARYHSPEKQKQWVDTIILQNTCLRV</sequence>
<evidence type="ECO:0000313" key="1">
    <source>
        <dbReference type="EMBL" id="EOR94292.1"/>
    </source>
</evidence>
<dbReference type="EMBL" id="AQPN01000090">
    <property type="protein sequence ID" value="EOR94292.1"/>
    <property type="molecule type" value="Genomic_DNA"/>
</dbReference>
<dbReference type="AlphaFoldDB" id="R9GR25"/>
<evidence type="ECO:0000313" key="2">
    <source>
        <dbReference type="Proteomes" id="UP000014174"/>
    </source>
</evidence>
<evidence type="ECO:0008006" key="3">
    <source>
        <dbReference type="Google" id="ProtNLM"/>
    </source>
</evidence>
<gene>
    <name evidence="1" type="ORF">ADIARSV_2533</name>
</gene>
<dbReference type="Gene3D" id="3.40.470.10">
    <property type="entry name" value="Uracil-DNA glycosylase-like domain"/>
    <property type="match status" value="1"/>
</dbReference>
<organism evidence="1 2">
    <name type="scientific">Arcticibacter svalbardensis MN12-7</name>
    <dbReference type="NCBI Taxonomy" id="1150600"/>
    <lineage>
        <taxon>Bacteria</taxon>
        <taxon>Pseudomonadati</taxon>
        <taxon>Bacteroidota</taxon>
        <taxon>Sphingobacteriia</taxon>
        <taxon>Sphingobacteriales</taxon>
        <taxon>Sphingobacteriaceae</taxon>
        <taxon>Arcticibacter</taxon>
    </lineage>
</organism>
<dbReference type="STRING" id="1150600.ADIARSV_2533"/>
<dbReference type="eggNOG" id="ENOG5033JG2">
    <property type="taxonomic scope" value="Bacteria"/>
</dbReference>
<keyword evidence="2" id="KW-1185">Reference proteome</keyword>
<comment type="caution">
    <text evidence="1">The sequence shown here is derived from an EMBL/GenBank/DDBJ whole genome shotgun (WGS) entry which is preliminary data.</text>
</comment>